<protein>
    <recommendedName>
        <fullName evidence="3">SGNH/GDSL hydrolase family protein</fullName>
    </recommendedName>
</protein>
<evidence type="ECO:0008006" key="3">
    <source>
        <dbReference type="Google" id="ProtNLM"/>
    </source>
</evidence>
<dbReference type="Proteomes" id="UP000195305">
    <property type="component" value="Unassembled WGS sequence"/>
</dbReference>
<dbReference type="OrthoDB" id="9796702at2"/>
<gene>
    <name evidence="1" type="ORF">B5E75_00455</name>
</gene>
<organism evidence="1 2">
    <name type="scientific">Massilimicrobiota timonensis</name>
    <dbReference type="NCBI Taxonomy" id="1776392"/>
    <lineage>
        <taxon>Bacteria</taxon>
        <taxon>Bacillati</taxon>
        <taxon>Bacillota</taxon>
        <taxon>Erysipelotrichia</taxon>
        <taxon>Erysipelotrichales</taxon>
        <taxon>Erysipelotrichaceae</taxon>
        <taxon>Massilimicrobiota</taxon>
    </lineage>
</organism>
<dbReference type="RefSeq" id="WP_087356857.1">
    <property type="nucleotide sequence ID" value="NZ_NFLJ01000001.1"/>
</dbReference>
<dbReference type="InterPro" id="IPR036514">
    <property type="entry name" value="SGNH_hydro_sf"/>
</dbReference>
<name>A0A1Y4T5Z5_9FIRM</name>
<evidence type="ECO:0000313" key="2">
    <source>
        <dbReference type="Proteomes" id="UP000195305"/>
    </source>
</evidence>
<accession>A0A1Y4T5Z5</accession>
<dbReference type="Gene3D" id="3.40.50.1110">
    <property type="entry name" value="SGNH hydrolase"/>
    <property type="match status" value="1"/>
</dbReference>
<reference evidence="1 2" key="1">
    <citation type="journal article" date="2018" name="BMC Genomics">
        <title>Whole genome sequencing and function prediction of 133 gut anaerobes isolated from chicken caecum in pure cultures.</title>
        <authorList>
            <person name="Medvecky M."/>
            <person name="Cejkova D."/>
            <person name="Polansky O."/>
            <person name="Karasova D."/>
            <person name="Kubasova T."/>
            <person name="Cizek A."/>
            <person name="Rychlik I."/>
        </authorList>
    </citation>
    <scope>NUCLEOTIDE SEQUENCE [LARGE SCALE GENOMIC DNA]</scope>
    <source>
        <strain evidence="1 2">An13</strain>
    </source>
</reference>
<comment type="caution">
    <text evidence="1">The sequence shown here is derived from an EMBL/GenBank/DDBJ whole genome shotgun (WGS) entry which is preliminary data.</text>
</comment>
<evidence type="ECO:0000313" key="1">
    <source>
        <dbReference type="EMBL" id="OUQ36642.1"/>
    </source>
</evidence>
<dbReference type="SUPFAM" id="SSF52266">
    <property type="entry name" value="SGNH hydrolase"/>
    <property type="match status" value="1"/>
</dbReference>
<dbReference type="EMBL" id="NFLJ01000001">
    <property type="protein sequence ID" value="OUQ36642.1"/>
    <property type="molecule type" value="Genomic_DNA"/>
</dbReference>
<sequence>MNKQNMKNILKMMIFLCLVITLLHLSSRIVEPKQNTKESGIKYENARGFYGERQNSLDIIAIGNSDLYNAMNPLQLWHEQGIPSYVCAEPSQKIVEAYSLLKQTYLNQTPQLIILEVDELFTKSDVDDLDISISETLKEIFPVFDYHNRWKNIQKDDFIKEKVYNQKILTKGYKYYNNVQSYKGGKSYLKNKKKSSLTYTTQYYLNEFIKYAKNNGSQVLLMCCPTANTWTMDKHHTIQKIADQYQLQFLDFNMLLDDIDFDWTHDTRDGGNHLNDFGAQKVTHYLGNYLKLQYHFQDYRTHQDYQNWNQDYLEYHQKLKYYKGKNGFIGK</sequence>
<proteinExistence type="predicted"/>
<keyword evidence="2" id="KW-1185">Reference proteome</keyword>
<dbReference type="AlphaFoldDB" id="A0A1Y4T5Z5"/>